<keyword evidence="3" id="KW-1185">Reference proteome</keyword>
<evidence type="ECO:0000313" key="3">
    <source>
        <dbReference type="Proteomes" id="UP000220922"/>
    </source>
</evidence>
<name>A0A2H3KL12_9CHLR</name>
<reference evidence="2 3" key="1">
    <citation type="submission" date="2016-05" db="EMBL/GenBank/DDBJ databases">
        <authorList>
            <person name="Lavstsen T."/>
            <person name="Jespersen J.S."/>
        </authorList>
    </citation>
    <scope>NUCLEOTIDE SEQUENCE [LARGE SCALE GENOMIC DNA]</scope>
    <source>
        <strain evidence="2 3">B7-9</strain>
    </source>
</reference>
<sequence length="345" mass="37203">MSLRRVQYLALLLVPLAVLVMVVQAFSGSRATLSRWGFASTEQGSRGADALVGRANAVVGMMQPAANEQLEAFNRDSSLQERVAEGRVEWYRRPVGGGELAYIVVRLDEMVHLELITADGALPGSDEHGDTIWLDRQRHLATVATMANAPYAQREGLELLAAMAFGFHGAVRTSNEGSVVINGVIHRVNAGRGVLCLTYDQRALIGLFDATALAACWQAVGGGPVILWEGKIANPERIEPGDGELPFNPLNEDFVQLDWRIMIYQGTYPKTAVCVGDLPNGHSFVVLANSRGITGIELAQALRAMGCRDALGGDDDTSTQATWRGQPIWPGSPRAVPDAIGVYVR</sequence>
<feature type="domain" description="Phosphodiester glycosidase" evidence="1">
    <location>
        <begin position="167"/>
        <end position="343"/>
    </location>
</feature>
<accession>A0A2H3KL12</accession>
<evidence type="ECO:0000259" key="1">
    <source>
        <dbReference type="Pfam" id="PF09992"/>
    </source>
</evidence>
<gene>
    <name evidence="2" type="ORF">A9Q02_01620</name>
</gene>
<dbReference type="Proteomes" id="UP000220922">
    <property type="component" value="Unassembled WGS sequence"/>
</dbReference>
<dbReference type="EMBL" id="LYXE01000090">
    <property type="protein sequence ID" value="PDV98669.1"/>
    <property type="molecule type" value="Genomic_DNA"/>
</dbReference>
<dbReference type="InterPro" id="IPR018711">
    <property type="entry name" value="NAGPA"/>
</dbReference>
<evidence type="ECO:0000313" key="2">
    <source>
        <dbReference type="EMBL" id="PDV98669.1"/>
    </source>
</evidence>
<dbReference type="AlphaFoldDB" id="A0A2H3KL12"/>
<dbReference type="RefSeq" id="WP_097653022.1">
    <property type="nucleotide sequence ID" value="NZ_LYXE01000090.1"/>
</dbReference>
<organism evidence="2 3">
    <name type="scientific">Candidatus Chloroploca asiatica</name>
    <dbReference type="NCBI Taxonomy" id="1506545"/>
    <lineage>
        <taxon>Bacteria</taxon>
        <taxon>Bacillati</taxon>
        <taxon>Chloroflexota</taxon>
        <taxon>Chloroflexia</taxon>
        <taxon>Chloroflexales</taxon>
        <taxon>Chloroflexineae</taxon>
        <taxon>Oscillochloridaceae</taxon>
        <taxon>Candidatus Chloroploca</taxon>
    </lineage>
</organism>
<proteinExistence type="predicted"/>
<comment type="caution">
    <text evidence="2">The sequence shown here is derived from an EMBL/GenBank/DDBJ whole genome shotgun (WGS) entry which is preliminary data.</text>
</comment>
<dbReference type="OrthoDB" id="143101at2"/>
<dbReference type="Pfam" id="PF09992">
    <property type="entry name" value="NAGPA"/>
    <property type="match status" value="1"/>
</dbReference>
<protein>
    <recommendedName>
        <fullName evidence="1">Phosphodiester glycosidase domain-containing protein</fullName>
    </recommendedName>
</protein>